<dbReference type="InterPro" id="IPR017896">
    <property type="entry name" value="4Fe4S_Fe-S-bd"/>
</dbReference>
<feature type="domain" description="4Fe-4S ferredoxin-type" evidence="7">
    <location>
        <begin position="88"/>
        <end position="111"/>
    </location>
</feature>
<reference evidence="8" key="1">
    <citation type="journal article" date="2005" name="Environ. Microbiol.">
        <title>Genetic and functional properties of uncultivated thermophilic crenarchaeotes from a subsurface gold mine as revealed by analysis of genome fragments.</title>
        <authorList>
            <person name="Nunoura T."/>
            <person name="Hirayama H."/>
            <person name="Takami H."/>
            <person name="Oida H."/>
            <person name="Nishi S."/>
            <person name="Shimamura S."/>
            <person name="Suzuki Y."/>
            <person name="Inagaki F."/>
            <person name="Takai K."/>
            <person name="Nealson K.H."/>
            <person name="Horikoshi K."/>
        </authorList>
    </citation>
    <scope>NUCLEOTIDE SEQUENCE</scope>
</reference>
<dbReference type="InterPro" id="IPR012257">
    <property type="entry name" value="Glc_ox_4Fe-4S"/>
</dbReference>
<keyword evidence="2 6" id="KW-0479">Metal-binding</keyword>
<evidence type="ECO:0000313" key="8">
    <source>
        <dbReference type="EMBL" id="BAL56406.1"/>
    </source>
</evidence>
<evidence type="ECO:0000259" key="7">
    <source>
        <dbReference type="PROSITE" id="PS51379"/>
    </source>
</evidence>
<dbReference type="GO" id="GO:0046872">
    <property type="term" value="F:metal ion binding"/>
    <property type="evidence" value="ECO:0007669"/>
    <property type="project" value="UniProtKB-UniRule"/>
</dbReference>
<reference evidence="8" key="2">
    <citation type="journal article" date="2012" name="PLoS ONE">
        <title>A Deeply Branching Thermophilic Bacterium with an Ancient Acetyl-CoA Pathway Dominates a Subsurface Ecosystem.</title>
        <authorList>
            <person name="Takami H."/>
            <person name="Noguchi H."/>
            <person name="Takaki Y."/>
            <person name="Uchiyama I."/>
            <person name="Toyoda A."/>
            <person name="Nishi S."/>
            <person name="Chee G.-J."/>
            <person name="Arai W."/>
            <person name="Nunoura T."/>
            <person name="Itoh T."/>
            <person name="Hattori M."/>
            <person name="Takai K."/>
        </authorList>
    </citation>
    <scope>NUCLEOTIDE SEQUENCE</scope>
</reference>
<keyword evidence="3" id="KW-0677">Repeat</keyword>
<dbReference type="InterPro" id="IPR009051">
    <property type="entry name" value="Helical_ferredxn"/>
</dbReference>
<dbReference type="AlphaFoldDB" id="H5SJS0"/>
<dbReference type="GO" id="GO:0019154">
    <property type="term" value="F:glycolate dehydrogenase activity"/>
    <property type="evidence" value="ECO:0007669"/>
    <property type="project" value="UniProtKB-EC"/>
</dbReference>
<dbReference type="PROSITE" id="PS51379">
    <property type="entry name" value="4FE4S_FER_2"/>
    <property type="match status" value="2"/>
</dbReference>
<proteinExistence type="predicted"/>
<evidence type="ECO:0000256" key="6">
    <source>
        <dbReference type="PIRNR" id="PIRNR000139"/>
    </source>
</evidence>
<keyword evidence="5 6" id="KW-0411">Iron-sulfur</keyword>
<dbReference type="PROSITE" id="PS00198">
    <property type="entry name" value="4FE4S_FER_1"/>
    <property type="match status" value="2"/>
</dbReference>
<gene>
    <name evidence="8" type="ORF">HGMM_F37F03C29</name>
</gene>
<dbReference type="Pfam" id="PF02754">
    <property type="entry name" value="CCG"/>
    <property type="match status" value="2"/>
</dbReference>
<keyword evidence="4 6" id="KW-0408">Iron</keyword>
<protein>
    <recommendedName>
        <fullName evidence="6">Glycolate oxidase iron-sulfur subunit</fullName>
        <ecNumber evidence="6">1.1.99.14</ecNumber>
    </recommendedName>
</protein>
<evidence type="ECO:0000256" key="2">
    <source>
        <dbReference type="ARBA" id="ARBA00022723"/>
    </source>
</evidence>
<dbReference type="PIRSF" id="PIRSF000139">
    <property type="entry name" value="Glc_ox_4Fe-4S"/>
    <property type="match status" value="1"/>
</dbReference>
<evidence type="ECO:0000256" key="1">
    <source>
        <dbReference type="ARBA" id="ARBA00022485"/>
    </source>
</evidence>
<feature type="domain" description="4Fe-4S ferredoxin-type" evidence="7">
    <location>
        <begin position="34"/>
        <end position="65"/>
    </location>
</feature>
<dbReference type="PANTHER" id="PTHR32479">
    <property type="entry name" value="GLYCOLATE OXIDASE IRON-SULFUR SUBUNIT"/>
    <property type="match status" value="1"/>
</dbReference>
<dbReference type="InterPro" id="IPR004017">
    <property type="entry name" value="Cys_rich_dom"/>
</dbReference>
<dbReference type="Pfam" id="PF13183">
    <property type="entry name" value="Fer4_8"/>
    <property type="match status" value="1"/>
</dbReference>
<name>H5SJS0_9BACT</name>
<evidence type="ECO:0000256" key="3">
    <source>
        <dbReference type="ARBA" id="ARBA00022737"/>
    </source>
</evidence>
<evidence type="ECO:0000256" key="5">
    <source>
        <dbReference type="ARBA" id="ARBA00023014"/>
    </source>
</evidence>
<evidence type="ECO:0000256" key="4">
    <source>
        <dbReference type="ARBA" id="ARBA00023004"/>
    </source>
</evidence>
<comment type="catalytic activity">
    <reaction evidence="6">
        <text>glycolate + A = glyoxylate + AH2</text>
        <dbReference type="Rhea" id="RHEA:21264"/>
        <dbReference type="ChEBI" id="CHEBI:13193"/>
        <dbReference type="ChEBI" id="CHEBI:17499"/>
        <dbReference type="ChEBI" id="CHEBI:29805"/>
        <dbReference type="ChEBI" id="CHEBI:36655"/>
        <dbReference type="EC" id="1.1.99.14"/>
    </reaction>
</comment>
<keyword evidence="6" id="KW-0249">Electron transport</keyword>
<dbReference type="SUPFAM" id="SSF46548">
    <property type="entry name" value="alpha-helical ferredoxin"/>
    <property type="match status" value="1"/>
</dbReference>
<dbReference type="EMBL" id="AP011746">
    <property type="protein sequence ID" value="BAL56406.1"/>
    <property type="molecule type" value="Genomic_DNA"/>
</dbReference>
<comment type="catalytic activity">
    <reaction evidence="6">
        <text>(R)-lactate + A = pyruvate + AH2</text>
        <dbReference type="Rhea" id="RHEA:15089"/>
        <dbReference type="ChEBI" id="CHEBI:13193"/>
        <dbReference type="ChEBI" id="CHEBI:15361"/>
        <dbReference type="ChEBI" id="CHEBI:16004"/>
        <dbReference type="ChEBI" id="CHEBI:17499"/>
    </reaction>
</comment>
<dbReference type="EC" id="1.1.99.14" evidence="6"/>
<accession>H5SJS0</accession>
<dbReference type="Gene3D" id="1.10.1060.10">
    <property type="entry name" value="Alpha-helical ferredoxin"/>
    <property type="match status" value="1"/>
</dbReference>
<dbReference type="PANTHER" id="PTHR32479:SF17">
    <property type="entry name" value="GLYCOLATE OXIDASE IRON-SULFUR SUBUNIT"/>
    <property type="match status" value="1"/>
</dbReference>
<comment type="function">
    <text evidence="6">Component of a complex that catalyzes the oxidation of glycolate to glyoxylate.</text>
</comment>
<comment type="cofactor">
    <cofactor evidence="6">
        <name>[4Fe-4S] cluster</name>
        <dbReference type="ChEBI" id="CHEBI:49883"/>
    </cofactor>
    <text evidence="6">Binds 2 [4Fe-4S] clusters.</text>
</comment>
<dbReference type="GO" id="GO:0051539">
    <property type="term" value="F:4 iron, 4 sulfur cluster binding"/>
    <property type="evidence" value="ECO:0007669"/>
    <property type="project" value="UniProtKB-UniRule"/>
</dbReference>
<dbReference type="InterPro" id="IPR017900">
    <property type="entry name" value="4Fe4S_Fe_S_CS"/>
</dbReference>
<sequence>MSLGQSRSVVSLPTVENAVAGQLGPSARTPGQRIGRGIDYELFLDCVHCGLCTAACPTFLELGTEMDSPRGRIYLMRGVVDGRIPLDDQVRHHLALCLDCRACESACPSGVQYGRLIEPFRAELQEFGLGERWPRWLQALLFQVFPRRRWTWWSLYPVRFFQRVFGLDWWKPLAGMLPNTLRNMLAVLPPLAQRYYRPPAWSPPHGPRRARVAVFLGCVHHVLFPQVNEATVRLLQFQGCEVLVPQRQVCCGALHYHAGHLRAAQQLAQRNVEAFPLDVDAIIVNIAGCGSTLKDYGHVLAGTPCAEQGQAFAAKVRDVHEFLVSLDFYPPGFGLPIQATYHDACHLCHAQQIRQQPRQLLQQIQELKLVPLSESEVCCGAAGSYNLTQPEMAERLGRRKVEQILQTGAQAVFTANTGCLLQIRRYLHEQAPHIWVAHPVEALWVACNGHVPYRGIPVSVPD</sequence>
<keyword evidence="6" id="KW-0813">Transport</keyword>
<keyword evidence="1 6" id="KW-0004">4Fe-4S</keyword>
<organism evidence="8">
    <name type="scientific">uncultured Planctomycetota bacterium</name>
    <dbReference type="NCBI Taxonomy" id="120965"/>
    <lineage>
        <taxon>Bacteria</taxon>
        <taxon>Pseudomonadati</taxon>
        <taxon>Planctomycetota</taxon>
        <taxon>environmental samples</taxon>
    </lineage>
</organism>